<keyword evidence="5" id="KW-1185">Reference proteome</keyword>
<proteinExistence type="predicted"/>
<comment type="caution">
    <text evidence="4">The sequence shown here is derived from an EMBL/GenBank/DDBJ whole genome shotgun (WGS) entry which is preliminary data.</text>
</comment>
<dbReference type="GeneID" id="89943109"/>
<feature type="region of interest" description="Disordered" evidence="2">
    <location>
        <begin position="154"/>
        <end position="188"/>
    </location>
</feature>
<keyword evidence="3" id="KW-1133">Transmembrane helix</keyword>
<keyword evidence="1" id="KW-0175">Coiled coil</keyword>
<evidence type="ECO:0000313" key="5">
    <source>
        <dbReference type="Proteomes" id="UP001302812"/>
    </source>
</evidence>
<feature type="compositionally biased region" description="Polar residues" evidence="2">
    <location>
        <begin position="178"/>
        <end position="188"/>
    </location>
</feature>
<evidence type="ECO:0000256" key="2">
    <source>
        <dbReference type="SAM" id="MobiDB-lite"/>
    </source>
</evidence>
<dbReference type="AlphaFoldDB" id="A0AAN6TP86"/>
<feature type="region of interest" description="Disordered" evidence="2">
    <location>
        <begin position="28"/>
        <end position="75"/>
    </location>
</feature>
<feature type="compositionally biased region" description="Low complexity" evidence="2">
    <location>
        <begin position="43"/>
        <end position="65"/>
    </location>
</feature>
<reference evidence="4" key="2">
    <citation type="submission" date="2023-05" db="EMBL/GenBank/DDBJ databases">
        <authorList>
            <consortium name="Lawrence Berkeley National Laboratory"/>
            <person name="Steindorff A."/>
            <person name="Hensen N."/>
            <person name="Bonometti L."/>
            <person name="Westerberg I."/>
            <person name="Brannstrom I.O."/>
            <person name="Guillou S."/>
            <person name="Cros-Aarteil S."/>
            <person name="Calhoun S."/>
            <person name="Haridas S."/>
            <person name="Kuo A."/>
            <person name="Mondo S."/>
            <person name="Pangilinan J."/>
            <person name="Riley R."/>
            <person name="Labutti K."/>
            <person name="Andreopoulos B."/>
            <person name="Lipzen A."/>
            <person name="Chen C."/>
            <person name="Yanf M."/>
            <person name="Daum C."/>
            <person name="Ng V."/>
            <person name="Clum A."/>
            <person name="Ohm R."/>
            <person name="Martin F."/>
            <person name="Silar P."/>
            <person name="Natvig D."/>
            <person name="Lalanne C."/>
            <person name="Gautier V."/>
            <person name="Ament-Velasquez S.L."/>
            <person name="Kruys A."/>
            <person name="Hutchinson M.I."/>
            <person name="Powell A.J."/>
            <person name="Barry K."/>
            <person name="Miller A.N."/>
            <person name="Grigoriev I.V."/>
            <person name="Debuchy R."/>
            <person name="Gladieux P."/>
            <person name="Thoren M.H."/>
            <person name="Johannesson H."/>
        </authorList>
    </citation>
    <scope>NUCLEOTIDE SEQUENCE</scope>
    <source>
        <strain evidence="4">CBS 508.74</strain>
    </source>
</reference>
<accession>A0AAN6TP86</accession>
<protein>
    <submittedName>
        <fullName evidence="4">Uncharacterized protein</fullName>
    </submittedName>
</protein>
<evidence type="ECO:0000256" key="3">
    <source>
        <dbReference type="SAM" id="Phobius"/>
    </source>
</evidence>
<organism evidence="4 5">
    <name type="scientific">Canariomyces notabilis</name>
    <dbReference type="NCBI Taxonomy" id="2074819"/>
    <lineage>
        <taxon>Eukaryota</taxon>
        <taxon>Fungi</taxon>
        <taxon>Dikarya</taxon>
        <taxon>Ascomycota</taxon>
        <taxon>Pezizomycotina</taxon>
        <taxon>Sordariomycetes</taxon>
        <taxon>Sordariomycetidae</taxon>
        <taxon>Sordariales</taxon>
        <taxon>Chaetomiaceae</taxon>
        <taxon>Canariomyces</taxon>
    </lineage>
</organism>
<dbReference type="Proteomes" id="UP001302812">
    <property type="component" value="Unassembled WGS sequence"/>
</dbReference>
<reference evidence="4" key="1">
    <citation type="journal article" date="2023" name="Mol. Phylogenet. Evol.">
        <title>Genome-scale phylogeny and comparative genomics of the fungal order Sordariales.</title>
        <authorList>
            <person name="Hensen N."/>
            <person name="Bonometti L."/>
            <person name="Westerberg I."/>
            <person name="Brannstrom I.O."/>
            <person name="Guillou S."/>
            <person name="Cros-Aarteil S."/>
            <person name="Calhoun S."/>
            <person name="Haridas S."/>
            <person name="Kuo A."/>
            <person name="Mondo S."/>
            <person name="Pangilinan J."/>
            <person name="Riley R."/>
            <person name="LaButti K."/>
            <person name="Andreopoulos B."/>
            <person name="Lipzen A."/>
            <person name="Chen C."/>
            <person name="Yan M."/>
            <person name="Daum C."/>
            <person name="Ng V."/>
            <person name="Clum A."/>
            <person name="Steindorff A."/>
            <person name="Ohm R.A."/>
            <person name="Martin F."/>
            <person name="Silar P."/>
            <person name="Natvig D.O."/>
            <person name="Lalanne C."/>
            <person name="Gautier V."/>
            <person name="Ament-Velasquez S.L."/>
            <person name="Kruys A."/>
            <person name="Hutchinson M.I."/>
            <person name="Powell A.J."/>
            <person name="Barry K."/>
            <person name="Miller A.N."/>
            <person name="Grigoriev I.V."/>
            <person name="Debuchy R."/>
            <person name="Gladieux P."/>
            <person name="Hiltunen Thoren M."/>
            <person name="Johannesson H."/>
        </authorList>
    </citation>
    <scope>NUCLEOTIDE SEQUENCE</scope>
    <source>
        <strain evidence="4">CBS 508.74</strain>
    </source>
</reference>
<evidence type="ECO:0000313" key="4">
    <source>
        <dbReference type="EMBL" id="KAK4117646.1"/>
    </source>
</evidence>
<evidence type="ECO:0000256" key="1">
    <source>
        <dbReference type="SAM" id="Coils"/>
    </source>
</evidence>
<feature type="coiled-coil region" evidence="1">
    <location>
        <begin position="123"/>
        <end position="150"/>
    </location>
</feature>
<name>A0AAN6TP86_9PEZI</name>
<keyword evidence="3" id="KW-0472">Membrane</keyword>
<feature type="transmembrane region" description="Helical" evidence="3">
    <location>
        <begin position="81"/>
        <end position="101"/>
    </location>
</feature>
<dbReference type="EMBL" id="MU853332">
    <property type="protein sequence ID" value="KAK4117646.1"/>
    <property type="molecule type" value="Genomic_DNA"/>
</dbReference>
<keyword evidence="3" id="KW-0812">Transmembrane</keyword>
<gene>
    <name evidence="4" type="ORF">N656DRAFT_841276</name>
</gene>
<sequence>MPSTAMQAATKTATTFCILNSRAAVRATRYASTKRTAKPPTTPATQPTPRTATARPPTTPAEQPASNPLPKRDPPPKWKRILWTVCFAAVTITGTIYGAGLKTQQQWKAEKQRIQEASIDEKVSILEQRKADLLRQKGEIEAKLAMLRARMEATAAAAAAAGGGGDDDGHSAGEGKQPSGTVNSREKR</sequence>
<dbReference type="RefSeq" id="XP_064675216.1">
    <property type="nucleotide sequence ID" value="XM_064818983.1"/>
</dbReference>